<name>A0AAV7ESF8_ARIFI</name>
<evidence type="ECO:0000256" key="1">
    <source>
        <dbReference type="SAM" id="MobiDB-lite"/>
    </source>
</evidence>
<sequence>MPLSRSLRSHVSVQITPDRVTFKFSPDKWPPGSPTAEGSKAPPLDPVQSLSGQNSVRSRKKEQSTRRMFGSASNRDVGRHVWHTMLGVGGGLRRCFFGILTGDSTPFRAE</sequence>
<proteinExistence type="predicted"/>
<reference evidence="2 3" key="1">
    <citation type="submission" date="2021-07" db="EMBL/GenBank/DDBJ databases">
        <title>The Aristolochia fimbriata genome: insights into angiosperm evolution, floral development and chemical biosynthesis.</title>
        <authorList>
            <person name="Jiao Y."/>
        </authorList>
    </citation>
    <scope>NUCLEOTIDE SEQUENCE [LARGE SCALE GENOMIC DNA]</scope>
    <source>
        <strain evidence="2">IBCAS-2021</strain>
        <tissue evidence="2">Leaf</tissue>
    </source>
</reference>
<protein>
    <submittedName>
        <fullName evidence="2">Uncharacterized protein</fullName>
    </submittedName>
</protein>
<dbReference type="Proteomes" id="UP000825729">
    <property type="component" value="Unassembled WGS sequence"/>
</dbReference>
<feature type="region of interest" description="Disordered" evidence="1">
    <location>
        <begin position="22"/>
        <end position="73"/>
    </location>
</feature>
<accession>A0AAV7ESF8</accession>
<organism evidence="2 3">
    <name type="scientific">Aristolochia fimbriata</name>
    <name type="common">White veined hardy Dutchman's pipe vine</name>
    <dbReference type="NCBI Taxonomy" id="158543"/>
    <lineage>
        <taxon>Eukaryota</taxon>
        <taxon>Viridiplantae</taxon>
        <taxon>Streptophyta</taxon>
        <taxon>Embryophyta</taxon>
        <taxon>Tracheophyta</taxon>
        <taxon>Spermatophyta</taxon>
        <taxon>Magnoliopsida</taxon>
        <taxon>Magnoliidae</taxon>
        <taxon>Piperales</taxon>
        <taxon>Aristolochiaceae</taxon>
        <taxon>Aristolochia</taxon>
    </lineage>
</organism>
<dbReference type="AlphaFoldDB" id="A0AAV7ESF8"/>
<evidence type="ECO:0000313" key="2">
    <source>
        <dbReference type="EMBL" id="KAG9451805.1"/>
    </source>
</evidence>
<dbReference type="EMBL" id="JAINDJ010000003">
    <property type="protein sequence ID" value="KAG9451805.1"/>
    <property type="molecule type" value="Genomic_DNA"/>
</dbReference>
<gene>
    <name evidence="2" type="ORF">H6P81_004709</name>
</gene>
<evidence type="ECO:0000313" key="3">
    <source>
        <dbReference type="Proteomes" id="UP000825729"/>
    </source>
</evidence>
<comment type="caution">
    <text evidence="2">The sequence shown here is derived from an EMBL/GenBank/DDBJ whole genome shotgun (WGS) entry which is preliminary data.</text>
</comment>
<keyword evidence="3" id="KW-1185">Reference proteome</keyword>